<evidence type="ECO:0008006" key="5">
    <source>
        <dbReference type="Google" id="ProtNLM"/>
    </source>
</evidence>
<dbReference type="Gene3D" id="3.30.710.10">
    <property type="entry name" value="Potassium Channel Kv1.1, Chain A"/>
    <property type="match status" value="1"/>
</dbReference>
<dbReference type="EMBL" id="JEMT01026615">
    <property type="protein sequence ID" value="EXX58761.1"/>
    <property type="molecule type" value="Genomic_DNA"/>
</dbReference>
<dbReference type="PANTHER" id="PTHR24410">
    <property type="entry name" value="HL07962P-RELATED"/>
    <property type="match status" value="1"/>
</dbReference>
<dbReference type="SMART" id="SM00225">
    <property type="entry name" value="BTB"/>
    <property type="match status" value="1"/>
</dbReference>
<accession>A0A015KGL8</accession>
<feature type="domain" description="BTB" evidence="1">
    <location>
        <begin position="23"/>
        <end position="96"/>
    </location>
</feature>
<dbReference type="Pfam" id="PF07534">
    <property type="entry name" value="TLD"/>
    <property type="match status" value="1"/>
</dbReference>
<dbReference type="InterPro" id="IPR051481">
    <property type="entry name" value="BTB-POZ/Galectin-3-binding"/>
</dbReference>
<evidence type="ECO:0000259" key="1">
    <source>
        <dbReference type="PROSITE" id="PS50097"/>
    </source>
</evidence>
<name>A0A015KGL8_RHIIW</name>
<dbReference type="SUPFAM" id="SSF54695">
    <property type="entry name" value="POZ domain"/>
    <property type="match status" value="1"/>
</dbReference>
<dbReference type="Pfam" id="PF00651">
    <property type="entry name" value="BTB"/>
    <property type="match status" value="1"/>
</dbReference>
<protein>
    <recommendedName>
        <fullName evidence="5">Btb/poz domain-containing protein 19-like</fullName>
    </recommendedName>
</protein>
<dbReference type="InterPro" id="IPR011333">
    <property type="entry name" value="SKP1/BTB/POZ_sf"/>
</dbReference>
<dbReference type="InterPro" id="IPR000210">
    <property type="entry name" value="BTB/POZ_dom"/>
</dbReference>
<dbReference type="PANTHER" id="PTHR24410:SF23">
    <property type="entry name" value="BTB DOMAIN-CONTAINING PROTEIN-RELATED"/>
    <property type="match status" value="1"/>
</dbReference>
<proteinExistence type="predicted"/>
<dbReference type="Gene3D" id="1.25.40.420">
    <property type="match status" value="1"/>
</dbReference>
<keyword evidence="4" id="KW-1185">Reference proteome</keyword>
<dbReference type="AlphaFoldDB" id="A0A015KGL8"/>
<reference evidence="3 4" key="1">
    <citation type="submission" date="2014-02" db="EMBL/GenBank/DDBJ databases">
        <title>Single nucleus genome sequencing reveals high similarity among nuclei of an endomycorrhizal fungus.</title>
        <authorList>
            <person name="Lin K."/>
            <person name="Geurts R."/>
            <person name="Zhang Z."/>
            <person name="Limpens E."/>
            <person name="Saunders D.G."/>
            <person name="Mu D."/>
            <person name="Pang E."/>
            <person name="Cao H."/>
            <person name="Cha H."/>
            <person name="Lin T."/>
            <person name="Zhou Q."/>
            <person name="Shang Y."/>
            <person name="Li Y."/>
            <person name="Ivanov S."/>
            <person name="Sharma T."/>
            <person name="Velzen R.V."/>
            <person name="Ruijter N.D."/>
            <person name="Aanen D.K."/>
            <person name="Win J."/>
            <person name="Kamoun S."/>
            <person name="Bisseling T."/>
            <person name="Huang S."/>
        </authorList>
    </citation>
    <scope>NUCLEOTIDE SEQUENCE [LARGE SCALE GENOMIC DNA]</scope>
    <source>
        <strain evidence="4">DAOM197198w</strain>
    </source>
</reference>
<dbReference type="PROSITE" id="PS50097">
    <property type="entry name" value="BTB"/>
    <property type="match status" value="1"/>
</dbReference>
<dbReference type="HOGENOM" id="CLU_021542_0_1_1"/>
<evidence type="ECO:0000313" key="4">
    <source>
        <dbReference type="Proteomes" id="UP000022910"/>
    </source>
</evidence>
<organism evidence="3 4">
    <name type="scientific">Rhizophagus irregularis (strain DAOM 197198w)</name>
    <name type="common">Glomus intraradices</name>
    <dbReference type="NCBI Taxonomy" id="1432141"/>
    <lineage>
        <taxon>Eukaryota</taxon>
        <taxon>Fungi</taxon>
        <taxon>Fungi incertae sedis</taxon>
        <taxon>Mucoromycota</taxon>
        <taxon>Glomeromycotina</taxon>
        <taxon>Glomeromycetes</taxon>
        <taxon>Glomerales</taxon>
        <taxon>Glomeraceae</taxon>
        <taxon>Rhizophagus</taxon>
    </lineage>
</organism>
<sequence length="467" mass="55177">MTFESPQEVINDLEKLLMNDDDYDVIIYAGENENVKEIYAHSNILRTRSQYFRTAFSNKWAEKKNGKYVFKKPNISHNFFKIILRFIYCGKVDLTKLKGPDIINLLIAVDEINIPTLVHYIQEFLIKHRDEFLQQNPIEIFETVYQHETFTELWNYCLEKICMEPDILFKSDKFISLKAPLLELLLKRDDLSLDEIIIWDSLIKWCLAQHTNISQDPTQWNKEEITIMERTIHRFIPLIRFNHISSEDFVIKVYPFKKIIPKNLINNMLIFNMAPNKQLNIDMQSPRKPKFIYDSVIIEDQHFAIFSSWIEKKNGSHYNVKNIPYNFNLLYRISKDGNTTGAFHEKCDNKGATIVVVKIQNSEMIIGGYNPLYWDQSNNYMYTQDSFIFSFKNKNFQTAKVGYIYAYHDNAIYCNQNYGPTFGGGHDLHISHSNKSYINQYSYPNLDIPKDLNNIIVDYEVFQVIKK</sequence>
<gene>
    <name evidence="3" type="ORF">RirG_195020</name>
</gene>
<dbReference type="Proteomes" id="UP000022910">
    <property type="component" value="Unassembled WGS sequence"/>
</dbReference>
<dbReference type="CDD" id="cd18186">
    <property type="entry name" value="BTB_POZ_ZBTB_KLHL-like"/>
    <property type="match status" value="1"/>
</dbReference>
<evidence type="ECO:0000313" key="3">
    <source>
        <dbReference type="EMBL" id="EXX58761.1"/>
    </source>
</evidence>
<dbReference type="SMART" id="SM00584">
    <property type="entry name" value="TLDc"/>
    <property type="match status" value="1"/>
</dbReference>
<dbReference type="PROSITE" id="PS51886">
    <property type="entry name" value="TLDC"/>
    <property type="match status" value="1"/>
</dbReference>
<comment type="caution">
    <text evidence="3">The sequence shown here is derived from an EMBL/GenBank/DDBJ whole genome shotgun (WGS) entry which is preliminary data.</text>
</comment>
<feature type="domain" description="TLDc" evidence="2">
    <location>
        <begin position="296"/>
        <end position="465"/>
    </location>
</feature>
<evidence type="ECO:0000259" key="2">
    <source>
        <dbReference type="PROSITE" id="PS51886"/>
    </source>
</evidence>
<dbReference type="InterPro" id="IPR006571">
    <property type="entry name" value="TLDc_dom"/>
</dbReference>